<feature type="non-terminal residue" evidence="1">
    <location>
        <position position="1"/>
    </location>
</feature>
<organism evidence="1 2">
    <name type="scientific">Draconibacterium orientale</name>
    <dbReference type="NCBI Taxonomy" id="1168034"/>
    <lineage>
        <taxon>Bacteria</taxon>
        <taxon>Pseudomonadati</taxon>
        <taxon>Bacteroidota</taxon>
        <taxon>Bacteroidia</taxon>
        <taxon>Marinilabiliales</taxon>
        <taxon>Prolixibacteraceae</taxon>
        <taxon>Draconibacterium</taxon>
    </lineage>
</organism>
<name>A0A1I0JZU6_9BACT</name>
<dbReference type="EMBL" id="FOHT01000068">
    <property type="protein sequence ID" value="SEU16405.1"/>
    <property type="molecule type" value="Genomic_DNA"/>
</dbReference>
<gene>
    <name evidence="1" type="ORF">SAMN05444285_1681</name>
</gene>
<proteinExistence type="predicted"/>
<sequence length="85" mass="10326">YIHKYQQLIKTDNGKLLKLLEFRDKIFRTLMITNVRQRREIMGIFCKFFLLVQKLQILPCHLQKRTLCDTFLFGSEMRSDDLLIF</sequence>
<evidence type="ECO:0000313" key="1">
    <source>
        <dbReference type="EMBL" id="SEU16405.1"/>
    </source>
</evidence>
<dbReference type="Proteomes" id="UP000181981">
    <property type="component" value="Unassembled WGS sequence"/>
</dbReference>
<accession>A0A1I0JZU6</accession>
<evidence type="ECO:0000313" key="2">
    <source>
        <dbReference type="Proteomes" id="UP000181981"/>
    </source>
</evidence>
<protein>
    <submittedName>
        <fullName evidence="1">Uncharacterized protein</fullName>
    </submittedName>
</protein>
<reference evidence="1 2" key="1">
    <citation type="submission" date="2016-10" db="EMBL/GenBank/DDBJ databases">
        <authorList>
            <person name="de Groot N.N."/>
        </authorList>
    </citation>
    <scope>NUCLEOTIDE SEQUENCE [LARGE SCALE GENOMIC DNA]</scope>
    <source>
        <strain evidence="1 2">DSM 25947</strain>
    </source>
</reference>
<dbReference type="AlphaFoldDB" id="A0A1I0JZU6"/>